<dbReference type="Pfam" id="PF00903">
    <property type="entry name" value="Glyoxalase"/>
    <property type="match status" value="1"/>
</dbReference>
<dbReference type="PANTHER" id="PTHR33993">
    <property type="entry name" value="GLYOXALASE-RELATED"/>
    <property type="match status" value="1"/>
</dbReference>
<comment type="caution">
    <text evidence="2">The sequence shown here is derived from an EMBL/GenBank/DDBJ whole genome shotgun (WGS) entry which is preliminary data.</text>
</comment>
<dbReference type="InterPro" id="IPR004360">
    <property type="entry name" value="Glyas_Fos-R_dOase_dom"/>
</dbReference>
<keyword evidence="5" id="KW-1185">Reference proteome</keyword>
<dbReference type="PROSITE" id="PS51819">
    <property type="entry name" value="VOC"/>
    <property type="match status" value="1"/>
</dbReference>
<reference evidence="3 5" key="2">
    <citation type="submission" date="2016-11" db="EMBL/GenBank/DDBJ databases">
        <title>Genome sequencing of Amycolatopsis regifaucium.</title>
        <authorList>
            <person name="Mayilraj S."/>
            <person name="Kaur N."/>
        </authorList>
    </citation>
    <scope>NUCLEOTIDE SEQUENCE [LARGE SCALE GENOMIC DNA]</scope>
    <source>
        <strain evidence="3 5">GY080</strain>
    </source>
</reference>
<evidence type="ECO:0000259" key="1">
    <source>
        <dbReference type="PROSITE" id="PS51819"/>
    </source>
</evidence>
<dbReference type="SUPFAM" id="SSF54593">
    <property type="entry name" value="Glyoxalase/Bleomycin resistance protein/Dihydroxybiphenyl dioxygenase"/>
    <property type="match status" value="1"/>
</dbReference>
<dbReference type="InterPro" id="IPR029068">
    <property type="entry name" value="Glyas_Bleomycin-R_OHBP_Dase"/>
</dbReference>
<gene>
    <name evidence="3" type="ORF">ATP06_0220245</name>
    <name evidence="2" type="ORF">AVL48_06055</name>
</gene>
<dbReference type="EMBL" id="LOBU02000014">
    <property type="protein sequence ID" value="OKA06866.1"/>
    <property type="molecule type" value="Genomic_DNA"/>
</dbReference>
<evidence type="ECO:0000313" key="5">
    <source>
        <dbReference type="Proteomes" id="UP000186883"/>
    </source>
</evidence>
<dbReference type="RefSeq" id="WP_061982099.1">
    <property type="nucleotide sequence ID" value="NZ_FOPQ01000003.1"/>
</dbReference>
<organism evidence="2 4">
    <name type="scientific">Amycolatopsis regifaucium</name>
    <dbReference type="NCBI Taxonomy" id="546365"/>
    <lineage>
        <taxon>Bacteria</taxon>
        <taxon>Bacillati</taxon>
        <taxon>Actinomycetota</taxon>
        <taxon>Actinomycetes</taxon>
        <taxon>Pseudonocardiales</taxon>
        <taxon>Pseudonocardiaceae</taxon>
        <taxon>Amycolatopsis</taxon>
    </lineage>
</organism>
<dbReference type="Gene3D" id="3.10.180.10">
    <property type="entry name" value="2,3-Dihydroxybiphenyl 1,2-Dioxygenase, domain 1"/>
    <property type="match status" value="1"/>
</dbReference>
<dbReference type="OrthoDB" id="9793039at2"/>
<dbReference type="AlphaFoldDB" id="A0A154MAE2"/>
<dbReference type="EMBL" id="LQCI01000034">
    <property type="protein sequence ID" value="KZB81565.1"/>
    <property type="molecule type" value="Genomic_DNA"/>
</dbReference>
<dbReference type="Proteomes" id="UP000076321">
    <property type="component" value="Unassembled WGS sequence"/>
</dbReference>
<dbReference type="PANTHER" id="PTHR33993:SF1">
    <property type="entry name" value="GLYOXALASE FAMILY PROTEIN"/>
    <property type="match status" value="1"/>
</dbReference>
<feature type="domain" description="VOC" evidence="1">
    <location>
        <begin position="11"/>
        <end position="119"/>
    </location>
</feature>
<sequence length="121" mass="13055">MGRSSFRPRYEIDFVEFPSSSAGDSSRFFEKAFGWTATPYGPAYSDVQSGGVVSLGFQQDAAQQTAAPLVTIRTDDLDRARESVEAAGGVVTVEPFAFPGGRRFHFREPGGAELAVWSPDA</sequence>
<name>A0A154MAE2_9PSEU</name>
<evidence type="ECO:0000313" key="2">
    <source>
        <dbReference type="EMBL" id="KZB81565.1"/>
    </source>
</evidence>
<protein>
    <submittedName>
        <fullName evidence="2">Bleomycin resistance protein</fullName>
    </submittedName>
</protein>
<dbReference type="Proteomes" id="UP000186883">
    <property type="component" value="Unassembled WGS sequence"/>
</dbReference>
<dbReference type="InterPro" id="IPR037523">
    <property type="entry name" value="VOC_core"/>
</dbReference>
<proteinExistence type="predicted"/>
<evidence type="ECO:0000313" key="4">
    <source>
        <dbReference type="Proteomes" id="UP000076321"/>
    </source>
</evidence>
<reference evidence="2 4" key="1">
    <citation type="submission" date="2015-12" db="EMBL/GenBank/DDBJ databases">
        <title>Amycolatopsis regifaucium genome sequencing and assembly.</title>
        <authorList>
            <person name="Mayilraj S."/>
        </authorList>
    </citation>
    <scope>NUCLEOTIDE SEQUENCE [LARGE SCALE GENOMIC DNA]</scope>
    <source>
        <strain evidence="2 4">GY080</strain>
    </source>
</reference>
<evidence type="ECO:0000313" key="3">
    <source>
        <dbReference type="EMBL" id="OKA06866.1"/>
    </source>
</evidence>
<accession>A0A154MAE2</accession>
<dbReference type="InterPro" id="IPR052164">
    <property type="entry name" value="Anthracycline_SecMetBiosynth"/>
</dbReference>